<sequence>MLIITVGGFMPKSAKEMKKEYGSGGIYRIHREREVGEEQFQREQLIDELETQNPSEERRAELNSRLQDQARRENIGY</sequence>
<dbReference type="AlphaFoldDB" id="A0A1G2V1I8"/>
<reference evidence="2 3" key="1">
    <citation type="journal article" date="2016" name="Nat. Commun.">
        <title>Thousands of microbial genomes shed light on interconnected biogeochemical processes in an aquifer system.</title>
        <authorList>
            <person name="Anantharaman K."/>
            <person name="Brown C.T."/>
            <person name="Hug L.A."/>
            <person name="Sharon I."/>
            <person name="Castelle C.J."/>
            <person name="Probst A.J."/>
            <person name="Thomas B.C."/>
            <person name="Singh A."/>
            <person name="Wilkins M.J."/>
            <person name="Karaoz U."/>
            <person name="Brodie E.L."/>
            <person name="Williams K.H."/>
            <person name="Hubbard S.S."/>
            <person name="Banfield J.F."/>
        </authorList>
    </citation>
    <scope>NUCLEOTIDE SEQUENCE [LARGE SCALE GENOMIC DNA]</scope>
</reference>
<accession>A0A1G2V1I8</accession>
<feature type="compositionally biased region" description="Basic and acidic residues" evidence="1">
    <location>
        <begin position="55"/>
        <end position="77"/>
    </location>
</feature>
<feature type="region of interest" description="Disordered" evidence="1">
    <location>
        <begin position="48"/>
        <end position="77"/>
    </location>
</feature>
<organism evidence="2 3">
    <name type="scientific">Candidatus Zambryskibacteria bacterium RIFOXYC1_FULL_39_10</name>
    <dbReference type="NCBI Taxonomy" id="1802779"/>
    <lineage>
        <taxon>Bacteria</taxon>
        <taxon>Candidatus Zambryskiibacteriota</taxon>
    </lineage>
</organism>
<dbReference type="Proteomes" id="UP000177697">
    <property type="component" value="Unassembled WGS sequence"/>
</dbReference>
<dbReference type="EMBL" id="MHWW01000008">
    <property type="protein sequence ID" value="OHB15478.1"/>
    <property type="molecule type" value="Genomic_DNA"/>
</dbReference>
<protein>
    <submittedName>
        <fullName evidence="2">Uncharacterized protein</fullName>
    </submittedName>
</protein>
<evidence type="ECO:0000256" key="1">
    <source>
        <dbReference type="SAM" id="MobiDB-lite"/>
    </source>
</evidence>
<proteinExistence type="predicted"/>
<evidence type="ECO:0000313" key="3">
    <source>
        <dbReference type="Proteomes" id="UP000177697"/>
    </source>
</evidence>
<comment type="caution">
    <text evidence="2">The sequence shown here is derived from an EMBL/GenBank/DDBJ whole genome shotgun (WGS) entry which is preliminary data.</text>
</comment>
<name>A0A1G2V1I8_9BACT</name>
<evidence type="ECO:0000313" key="2">
    <source>
        <dbReference type="EMBL" id="OHB15478.1"/>
    </source>
</evidence>
<gene>
    <name evidence="2" type="ORF">A2431_02635</name>
</gene>